<dbReference type="GeneID" id="12979014"/>
<evidence type="ECO:0000313" key="2">
    <source>
        <dbReference type="Proteomes" id="UP000002880"/>
    </source>
</evidence>
<dbReference type="RefSeq" id="YP_006383777.1">
    <property type="nucleotide sequence ID" value="NC_017984.1"/>
</dbReference>
<dbReference type="Proteomes" id="UP000002880">
    <property type="component" value="Segment"/>
</dbReference>
<protein>
    <submittedName>
        <fullName evidence="1">Uncharacterized protein</fullName>
    </submittedName>
</protein>
<dbReference type="KEGG" id="vg:12979014"/>
<evidence type="ECO:0000313" key="1">
    <source>
        <dbReference type="EMBL" id="CCH57735.1"/>
    </source>
</evidence>
<reference evidence="1 2" key="1">
    <citation type="submission" date="2012-05" db="EMBL/GenBank/DDBJ databases">
        <title>The genome sequence of bacteriophage AP22 lytic for Acinetobacter baumannii.</title>
        <authorList>
            <person name="Volozhantsev N.V."/>
            <person name="Popova A.V."/>
            <person name="Bogun A.G."/>
        </authorList>
    </citation>
    <scope>NUCLEOTIDE SEQUENCE [LARGE SCALE GENOMIC DNA]</scope>
</reference>
<organism evidence="1 2">
    <name type="scientific">Acinetobacter phage AP22</name>
    <dbReference type="NCBI Taxonomy" id="1187128"/>
    <lineage>
        <taxon>Viruses</taxon>
        <taxon>Duplodnaviria</taxon>
        <taxon>Heunggongvirae</taxon>
        <taxon>Uroviricota</taxon>
        <taxon>Caudoviricetes</taxon>
        <taxon>Obolenskvirus</taxon>
        <taxon>Obolenskvirus AP22</taxon>
    </lineage>
</organism>
<reference evidence="1 2" key="2">
    <citation type="submission" date="2012-05" db="EMBL/GenBank/DDBJ databases">
        <authorList>
            <person name="Volozhantsev N."/>
        </authorList>
    </citation>
    <scope>NUCLEOTIDE SEQUENCE [LARGE SCALE GENOMIC DNA]</scope>
</reference>
<dbReference type="EMBL" id="HE806280">
    <property type="protein sequence ID" value="CCH57735.1"/>
    <property type="molecule type" value="Genomic_DNA"/>
</dbReference>
<sequence>MNIDEIKRNAPEGATHHFNWCDEDYFFKKSKNRWDWWINNSWTDTDLLKIYWRFGWKCKTRFQGGPTHKLKPL</sequence>
<proteinExistence type="predicted"/>
<keyword evidence="2" id="KW-1185">Reference proteome</keyword>
<accession>I2GUD4</accession>
<name>I2GUD4_9CAUD</name>